<comment type="caution">
    <text evidence="7">The sequence shown here is derived from an EMBL/GenBank/DDBJ whole genome shotgun (WGS) entry which is preliminary data.</text>
</comment>
<dbReference type="AlphaFoldDB" id="A0AAV4B1Q6"/>
<evidence type="ECO:0000256" key="1">
    <source>
        <dbReference type="ARBA" id="ARBA00004370"/>
    </source>
</evidence>
<comment type="subcellular location">
    <subcellularLocation>
        <location evidence="1">Membrane</location>
    </subcellularLocation>
</comment>
<evidence type="ECO:0000259" key="6">
    <source>
        <dbReference type="PROSITE" id="PS50262"/>
    </source>
</evidence>
<dbReference type="PROSITE" id="PS50262">
    <property type="entry name" value="G_PROTEIN_RECEP_F1_2"/>
    <property type="match status" value="1"/>
</dbReference>
<evidence type="ECO:0000256" key="4">
    <source>
        <dbReference type="ARBA" id="ARBA00023136"/>
    </source>
</evidence>
<dbReference type="InterPro" id="IPR000276">
    <property type="entry name" value="GPCR_Rhodpsn"/>
</dbReference>
<feature type="transmembrane region" description="Helical" evidence="5">
    <location>
        <begin position="328"/>
        <end position="349"/>
    </location>
</feature>
<name>A0AAV4B1Q6_9GAST</name>
<proteinExistence type="predicted"/>
<keyword evidence="7" id="KW-0675">Receptor</keyword>
<organism evidence="7 8">
    <name type="scientific">Plakobranchus ocellatus</name>
    <dbReference type="NCBI Taxonomy" id="259542"/>
    <lineage>
        <taxon>Eukaryota</taxon>
        <taxon>Metazoa</taxon>
        <taxon>Spiralia</taxon>
        <taxon>Lophotrochozoa</taxon>
        <taxon>Mollusca</taxon>
        <taxon>Gastropoda</taxon>
        <taxon>Heterobranchia</taxon>
        <taxon>Euthyneura</taxon>
        <taxon>Panpulmonata</taxon>
        <taxon>Sacoglossa</taxon>
        <taxon>Placobranchoidea</taxon>
        <taxon>Plakobranchidae</taxon>
        <taxon>Plakobranchus</taxon>
    </lineage>
</organism>
<dbReference type="PANTHER" id="PTHR46641">
    <property type="entry name" value="FMRFAMIDE RECEPTOR-RELATED"/>
    <property type="match status" value="1"/>
</dbReference>
<evidence type="ECO:0000256" key="3">
    <source>
        <dbReference type="ARBA" id="ARBA00022989"/>
    </source>
</evidence>
<evidence type="ECO:0000256" key="5">
    <source>
        <dbReference type="SAM" id="Phobius"/>
    </source>
</evidence>
<evidence type="ECO:0000256" key="2">
    <source>
        <dbReference type="ARBA" id="ARBA00022692"/>
    </source>
</evidence>
<dbReference type="InterPro" id="IPR017452">
    <property type="entry name" value="GPCR_Rhodpsn_7TM"/>
</dbReference>
<sequence>MELSQQVTTVAAPVQGLITQFQYNLSLVTLTSIQTFICLLGLITNTINIKTFLAMRAFDDGVTLTFLILSVSDLCACVVSAIISISAFLISEESKWLEQLVINGSIIDYYGQFITNLFHVEPLYIGIVGHHTFQIFNFITILLTTYLAVARCLCVMYPLKFRNIITVKKTFLVSAIFLMTSLGIRLPFMTLSGASLKFDPRINATRYRLWVHPNFETIKDLLWISVDSPVCVGAQVTLSVCIVIMIKFLRAASEFRSIASVAKDFKLDASKSKEKLSTKDARIVKQLVLVSAIFTICNTPKVLTFLAATIEPGFDLGGRYQNFYEVSLLATIVFDTLNSSVNIFVYYVYNAKFKSILNKSETTGSS</sequence>
<evidence type="ECO:0000313" key="8">
    <source>
        <dbReference type="Proteomes" id="UP000735302"/>
    </source>
</evidence>
<dbReference type="GO" id="GO:0016020">
    <property type="term" value="C:membrane"/>
    <property type="evidence" value="ECO:0007669"/>
    <property type="project" value="UniProtKB-SubCell"/>
</dbReference>
<accession>A0AAV4B1Q6</accession>
<dbReference type="SUPFAM" id="SSF81321">
    <property type="entry name" value="Family A G protein-coupled receptor-like"/>
    <property type="match status" value="1"/>
</dbReference>
<feature type="transmembrane region" description="Helical" evidence="5">
    <location>
        <begin position="221"/>
        <end position="246"/>
    </location>
</feature>
<evidence type="ECO:0000313" key="7">
    <source>
        <dbReference type="EMBL" id="GFO13508.1"/>
    </source>
</evidence>
<dbReference type="Proteomes" id="UP000735302">
    <property type="component" value="Unassembled WGS sequence"/>
</dbReference>
<feature type="transmembrane region" description="Helical" evidence="5">
    <location>
        <begin position="64"/>
        <end position="90"/>
    </location>
</feature>
<dbReference type="PRINTS" id="PR00237">
    <property type="entry name" value="GPCRRHODOPSN"/>
</dbReference>
<keyword evidence="3 5" id="KW-1133">Transmembrane helix</keyword>
<dbReference type="GO" id="GO:0004930">
    <property type="term" value="F:G protein-coupled receptor activity"/>
    <property type="evidence" value="ECO:0007669"/>
    <property type="project" value="InterPro"/>
</dbReference>
<dbReference type="Pfam" id="PF00001">
    <property type="entry name" value="7tm_1"/>
    <property type="match status" value="1"/>
</dbReference>
<feature type="transmembrane region" description="Helical" evidence="5">
    <location>
        <begin position="23"/>
        <end position="43"/>
    </location>
</feature>
<dbReference type="InterPro" id="IPR052954">
    <property type="entry name" value="GPCR-Ligand_Int"/>
</dbReference>
<gene>
    <name evidence="7" type="ORF">PoB_004001300</name>
</gene>
<keyword evidence="4 5" id="KW-0472">Membrane</keyword>
<protein>
    <submittedName>
        <fullName evidence="7">Chemosensory receptor a</fullName>
    </submittedName>
</protein>
<feature type="transmembrane region" description="Helical" evidence="5">
    <location>
        <begin position="171"/>
        <end position="188"/>
    </location>
</feature>
<keyword evidence="2 5" id="KW-0812">Transmembrane</keyword>
<keyword evidence="8" id="KW-1185">Reference proteome</keyword>
<feature type="domain" description="G-protein coupled receptors family 1 profile" evidence="6">
    <location>
        <begin position="44"/>
        <end position="346"/>
    </location>
</feature>
<feature type="transmembrane region" description="Helical" evidence="5">
    <location>
        <begin position="287"/>
        <end position="308"/>
    </location>
</feature>
<feature type="transmembrane region" description="Helical" evidence="5">
    <location>
        <begin position="135"/>
        <end position="159"/>
    </location>
</feature>
<dbReference type="Gene3D" id="1.20.1070.10">
    <property type="entry name" value="Rhodopsin 7-helix transmembrane proteins"/>
    <property type="match status" value="1"/>
</dbReference>
<dbReference type="EMBL" id="BLXT01004491">
    <property type="protein sequence ID" value="GFO13508.1"/>
    <property type="molecule type" value="Genomic_DNA"/>
</dbReference>
<reference evidence="7 8" key="1">
    <citation type="journal article" date="2021" name="Elife">
        <title>Chloroplast acquisition without the gene transfer in kleptoplastic sea slugs, Plakobranchus ocellatus.</title>
        <authorList>
            <person name="Maeda T."/>
            <person name="Takahashi S."/>
            <person name="Yoshida T."/>
            <person name="Shimamura S."/>
            <person name="Takaki Y."/>
            <person name="Nagai Y."/>
            <person name="Toyoda A."/>
            <person name="Suzuki Y."/>
            <person name="Arimoto A."/>
            <person name="Ishii H."/>
            <person name="Satoh N."/>
            <person name="Nishiyama T."/>
            <person name="Hasebe M."/>
            <person name="Maruyama T."/>
            <person name="Minagawa J."/>
            <person name="Obokata J."/>
            <person name="Shigenobu S."/>
        </authorList>
    </citation>
    <scope>NUCLEOTIDE SEQUENCE [LARGE SCALE GENOMIC DNA]</scope>
</reference>
<dbReference type="PANTHER" id="PTHR46641:SF2">
    <property type="entry name" value="FMRFAMIDE RECEPTOR"/>
    <property type="match status" value="1"/>
</dbReference>